<evidence type="ECO:0000313" key="10">
    <source>
        <dbReference type="EMBL" id="KAJ8903131.1"/>
    </source>
</evidence>
<dbReference type="InterPro" id="IPR000742">
    <property type="entry name" value="EGF"/>
</dbReference>
<dbReference type="SMART" id="SM00181">
    <property type="entry name" value="EGF"/>
    <property type="match status" value="1"/>
</dbReference>
<gene>
    <name evidence="10" type="ORF">NDN08_004243</name>
</gene>
<dbReference type="SUPFAM" id="SSF55486">
    <property type="entry name" value="Metalloproteases ('zincins'), catalytic domain"/>
    <property type="match status" value="1"/>
</dbReference>
<evidence type="ECO:0000256" key="2">
    <source>
        <dbReference type="ARBA" id="ARBA00022723"/>
    </source>
</evidence>
<dbReference type="CDD" id="cd00054">
    <property type="entry name" value="EGF_CA"/>
    <property type="match status" value="1"/>
</dbReference>
<protein>
    <recommendedName>
        <fullName evidence="9">EGF-like domain-containing protein</fullName>
    </recommendedName>
</protein>
<dbReference type="InterPro" id="IPR000152">
    <property type="entry name" value="EGF-type_Asp/Asn_hydroxyl_site"/>
</dbReference>
<dbReference type="GO" id="GO:0005509">
    <property type="term" value="F:calcium ion binding"/>
    <property type="evidence" value="ECO:0007669"/>
    <property type="project" value="InterPro"/>
</dbReference>
<dbReference type="EMBL" id="JAMWBK010000007">
    <property type="protein sequence ID" value="KAJ8903131.1"/>
    <property type="molecule type" value="Genomic_DNA"/>
</dbReference>
<dbReference type="Pfam" id="PF00008">
    <property type="entry name" value="EGF"/>
    <property type="match status" value="1"/>
</dbReference>
<keyword evidence="1" id="KW-0645">Protease</keyword>
<dbReference type="InterPro" id="IPR035892">
    <property type="entry name" value="C2_domain_sf"/>
</dbReference>
<evidence type="ECO:0000256" key="4">
    <source>
        <dbReference type="ARBA" id="ARBA00022833"/>
    </source>
</evidence>
<dbReference type="PROSITE" id="PS00022">
    <property type="entry name" value="EGF_1"/>
    <property type="match status" value="1"/>
</dbReference>
<dbReference type="InterPro" id="IPR024079">
    <property type="entry name" value="MetalloPept_cat_dom_sf"/>
</dbReference>
<keyword evidence="6 7" id="KW-1015">Disulfide bond</keyword>
<dbReference type="SUPFAM" id="SSF49562">
    <property type="entry name" value="C2 domain (Calcium/lipid-binding domain, CaLB)"/>
    <property type="match status" value="1"/>
</dbReference>
<keyword evidence="3" id="KW-0378">Hydrolase</keyword>
<proteinExistence type="predicted"/>
<dbReference type="Gene3D" id="2.10.25.10">
    <property type="entry name" value="Laminin"/>
    <property type="match status" value="1"/>
</dbReference>
<name>A0AAV8URB0_9RHOD</name>
<dbReference type="InterPro" id="IPR001881">
    <property type="entry name" value="EGF-like_Ca-bd_dom"/>
</dbReference>
<dbReference type="GO" id="GO:0004222">
    <property type="term" value="F:metalloendopeptidase activity"/>
    <property type="evidence" value="ECO:0007669"/>
    <property type="project" value="InterPro"/>
</dbReference>
<dbReference type="GO" id="GO:0006508">
    <property type="term" value="P:proteolysis"/>
    <property type="evidence" value="ECO:0007669"/>
    <property type="project" value="UniProtKB-KW"/>
</dbReference>
<dbReference type="InterPro" id="IPR001506">
    <property type="entry name" value="Peptidase_M12A"/>
</dbReference>
<dbReference type="PANTHER" id="PTHR10127:SF780">
    <property type="entry name" value="METALLOENDOPEPTIDASE"/>
    <property type="match status" value="1"/>
</dbReference>
<dbReference type="SMART" id="SM00179">
    <property type="entry name" value="EGF_CA"/>
    <property type="match status" value="1"/>
</dbReference>
<dbReference type="PROSITE" id="PS00010">
    <property type="entry name" value="ASX_HYDROXYL"/>
    <property type="match status" value="1"/>
</dbReference>
<sequence length="474" mass="54027">MANGGSASLLLLAFCLLQACLGSSSVRDSARVWPTQRIYYQYDASLDSDVRDAYEKAIDQYQKTTCLKFLQRSYYNRIVLVSKREACYDTKVGYKAGIREVSIHPRKNILKGKKNQRLFDENTCDQVDNQGVALDFFSVMQYGDKFLSKNGKRTFIPVPDSAPLQPRDSLSDGDIRTVNRLYNCPAYIPSRRFTLKLKGQRNLSGVLEVRVVMVDDQGKRRSKIQTVNFSELNPPNKSFMFGAGRWQYFRVKVMDPKSEGKRTVIYEQLYPTELGEKYYKMCTSPMNCNRVLRFKTEATAEENSCRLGHCINGGKCINRRSGYECRCPRGFDGRHCEYNHGDLTVIVRSGVVPDNDPWYAGDSDPYVIVRPVGYIGNAPQIPSKSSKKIDNDNTPNWGSEQLQFGVGNYKEIEVTVKDSDGGLTFDDDTLFSTQTFKLYSPQETARDIRVYRPSDDGSRDYSKHVDLQILYDFA</sequence>
<dbReference type="Pfam" id="PF01400">
    <property type="entry name" value="Astacin"/>
    <property type="match status" value="2"/>
</dbReference>
<keyword evidence="5" id="KW-0482">Metalloprotease</keyword>
<feature type="domain" description="EGF-like" evidence="9">
    <location>
        <begin position="301"/>
        <end position="337"/>
    </location>
</feature>
<keyword evidence="2" id="KW-0479">Metal-binding</keyword>
<comment type="caution">
    <text evidence="7">Lacks conserved residue(s) required for the propagation of feature annotation.</text>
</comment>
<keyword evidence="7" id="KW-0245">EGF-like domain</keyword>
<dbReference type="PROSITE" id="PS01186">
    <property type="entry name" value="EGF_2"/>
    <property type="match status" value="1"/>
</dbReference>
<feature type="chain" id="PRO_5043608659" description="EGF-like domain-containing protein" evidence="8">
    <location>
        <begin position="23"/>
        <end position="474"/>
    </location>
</feature>
<evidence type="ECO:0000256" key="3">
    <source>
        <dbReference type="ARBA" id="ARBA00022801"/>
    </source>
</evidence>
<keyword evidence="4" id="KW-0862">Zinc</keyword>
<evidence type="ECO:0000259" key="9">
    <source>
        <dbReference type="PROSITE" id="PS50026"/>
    </source>
</evidence>
<organism evidence="10 11">
    <name type="scientific">Rhodosorus marinus</name>
    <dbReference type="NCBI Taxonomy" id="101924"/>
    <lineage>
        <taxon>Eukaryota</taxon>
        <taxon>Rhodophyta</taxon>
        <taxon>Stylonematophyceae</taxon>
        <taxon>Stylonematales</taxon>
        <taxon>Stylonemataceae</taxon>
        <taxon>Rhodosorus</taxon>
    </lineage>
</organism>
<feature type="disulfide bond" evidence="7">
    <location>
        <begin position="327"/>
        <end position="336"/>
    </location>
</feature>
<dbReference type="SUPFAM" id="SSF57196">
    <property type="entry name" value="EGF/Laminin"/>
    <property type="match status" value="1"/>
</dbReference>
<evidence type="ECO:0000256" key="6">
    <source>
        <dbReference type="ARBA" id="ARBA00023157"/>
    </source>
</evidence>
<evidence type="ECO:0000313" key="11">
    <source>
        <dbReference type="Proteomes" id="UP001157974"/>
    </source>
</evidence>
<dbReference type="PROSITE" id="PS50026">
    <property type="entry name" value="EGF_3"/>
    <property type="match status" value="1"/>
</dbReference>
<dbReference type="Gene3D" id="3.40.390.10">
    <property type="entry name" value="Collagenase (Catalytic Domain)"/>
    <property type="match status" value="2"/>
</dbReference>
<dbReference type="Gene3D" id="2.60.40.150">
    <property type="entry name" value="C2 domain"/>
    <property type="match status" value="1"/>
</dbReference>
<evidence type="ECO:0000256" key="7">
    <source>
        <dbReference type="PROSITE-ProRule" id="PRU00076"/>
    </source>
</evidence>
<reference evidence="10 11" key="1">
    <citation type="journal article" date="2023" name="Nat. Commun.">
        <title>Origin of minicircular mitochondrial genomes in red algae.</title>
        <authorList>
            <person name="Lee Y."/>
            <person name="Cho C.H."/>
            <person name="Lee Y.M."/>
            <person name="Park S.I."/>
            <person name="Yang J.H."/>
            <person name="West J.A."/>
            <person name="Bhattacharya D."/>
            <person name="Yoon H.S."/>
        </authorList>
    </citation>
    <scope>NUCLEOTIDE SEQUENCE [LARGE SCALE GENOMIC DNA]</scope>
    <source>
        <strain evidence="10 11">CCMP1338</strain>
        <tissue evidence="10">Whole cell</tissue>
    </source>
</reference>
<keyword evidence="8" id="KW-0732">Signal</keyword>
<feature type="signal peptide" evidence="8">
    <location>
        <begin position="1"/>
        <end position="22"/>
    </location>
</feature>
<evidence type="ECO:0000256" key="8">
    <source>
        <dbReference type="SAM" id="SignalP"/>
    </source>
</evidence>
<comment type="caution">
    <text evidence="10">The sequence shown here is derived from an EMBL/GenBank/DDBJ whole genome shotgun (WGS) entry which is preliminary data.</text>
</comment>
<keyword evidence="11" id="KW-1185">Reference proteome</keyword>
<evidence type="ECO:0000256" key="5">
    <source>
        <dbReference type="ARBA" id="ARBA00023049"/>
    </source>
</evidence>
<accession>A0AAV8URB0</accession>
<dbReference type="AlphaFoldDB" id="A0AAV8URB0"/>
<evidence type="ECO:0000256" key="1">
    <source>
        <dbReference type="ARBA" id="ARBA00022670"/>
    </source>
</evidence>
<dbReference type="PANTHER" id="PTHR10127">
    <property type="entry name" value="DISCOIDIN, CUB, EGF, LAMININ , AND ZINC METALLOPROTEASE DOMAIN CONTAINING"/>
    <property type="match status" value="1"/>
</dbReference>
<dbReference type="Proteomes" id="UP001157974">
    <property type="component" value="Unassembled WGS sequence"/>
</dbReference>